<sequence length="163" mass="18679">MKKVLIIACFAFLIACGQGENDIEAEANIVDEEMEAVFYENNMFELSSLEGWSLDQEATAEEDQHIIFSNGTTKVIVAMVSKEQTIEQMKKSVIASFSKKTEIIEEKENYLAIETNRKENIRANVYFYEGSAHQLVFTFMTPEQDVKESNNRINEFIDKLTIL</sequence>
<dbReference type="OrthoDB" id="2970578at2"/>
<dbReference type="EMBL" id="BAVS01000027">
    <property type="protein sequence ID" value="GAE94579.1"/>
    <property type="molecule type" value="Genomic_DNA"/>
</dbReference>
<gene>
    <name evidence="1" type="ORF">JCM21714_3750</name>
</gene>
<reference evidence="1 2" key="1">
    <citation type="journal article" date="2014" name="Genome Announc.">
        <title>Draft Genome Sequence of the Boron-Tolerant and Moderately Halotolerant Bacterium Gracilibacillus boraciitolerans JCM 21714T.</title>
        <authorList>
            <person name="Ahmed I."/>
            <person name="Oshima K."/>
            <person name="Suda W."/>
            <person name="Kitamura K."/>
            <person name="Iida T."/>
            <person name="Ohmori Y."/>
            <person name="Fujiwara T."/>
            <person name="Hattori M."/>
            <person name="Ohkuma M."/>
        </authorList>
    </citation>
    <scope>NUCLEOTIDE SEQUENCE [LARGE SCALE GENOMIC DNA]</scope>
    <source>
        <strain evidence="1 2">JCM 21714</strain>
    </source>
</reference>
<evidence type="ECO:0000313" key="1">
    <source>
        <dbReference type="EMBL" id="GAE94579.1"/>
    </source>
</evidence>
<dbReference type="RefSeq" id="WP_035725207.1">
    <property type="nucleotide sequence ID" value="NZ_BAVS01000027.1"/>
</dbReference>
<evidence type="ECO:0000313" key="2">
    <source>
        <dbReference type="Proteomes" id="UP000019102"/>
    </source>
</evidence>
<dbReference type="STRING" id="1298598.JCM21714_3750"/>
<dbReference type="AlphaFoldDB" id="W4VPA5"/>
<name>W4VPA5_9BACI</name>
<organism evidence="1 2">
    <name type="scientific">Gracilibacillus boraciitolerans JCM 21714</name>
    <dbReference type="NCBI Taxonomy" id="1298598"/>
    <lineage>
        <taxon>Bacteria</taxon>
        <taxon>Bacillati</taxon>
        <taxon>Bacillota</taxon>
        <taxon>Bacilli</taxon>
        <taxon>Bacillales</taxon>
        <taxon>Bacillaceae</taxon>
        <taxon>Gracilibacillus</taxon>
    </lineage>
</organism>
<proteinExistence type="predicted"/>
<evidence type="ECO:0008006" key="3">
    <source>
        <dbReference type="Google" id="ProtNLM"/>
    </source>
</evidence>
<dbReference type="PROSITE" id="PS51257">
    <property type="entry name" value="PROKAR_LIPOPROTEIN"/>
    <property type="match status" value="1"/>
</dbReference>
<dbReference type="Proteomes" id="UP000019102">
    <property type="component" value="Unassembled WGS sequence"/>
</dbReference>
<protein>
    <recommendedName>
        <fullName evidence="3">Lipoprotein</fullName>
    </recommendedName>
</protein>
<keyword evidence="2" id="KW-1185">Reference proteome</keyword>
<dbReference type="eggNOG" id="ENOG5033603">
    <property type="taxonomic scope" value="Bacteria"/>
</dbReference>
<comment type="caution">
    <text evidence="1">The sequence shown here is derived from an EMBL/GenBank/DDBJ whole genome shotgun (WGS) entry which is preliminary data.</text>
</comment>
<accession>W4VPA5</accession>